<dbReference type="AlphaFoldDB" id="E3JXL0"/>
<dbReference type="PANTHER" id="PTHR31912">
    <property type="entry name" value="IP13529P"/>
    <property type="match status" value="1"/>
</dbReference>
<keyword evidence="2" id="KW-1185">Reference proteome</keyword>
<dbReference type="OrthoDB" id="2506808at2759"/>
<reference key="1">
    <citation type="submission" date="2007-01" db="EMBL/GenBank/DDBJ databases">
        <title>The Genome Sequence of Puccinia graminis f. sp. tritici Strain CRL 75-36-700-3.</title>
        <authorList>
            <consortium name="The Broad Institute Genome Sequencing Platform"/>
            <person name="Birren B."/>
            <person name="Lander E."/>
            <person name="Galagan J."/>
            <person name="Nusbaum C."/>
            <person name="Devon K."/>
            <person name="Cuomo C."/>
            <person name="Jaffe D."/>
            <person name="Butler J."/>
            <person name="Alvarez P."/>
            <person name="Gnerre S."/>
            <person name="Grabherr M."/>
            <person name="Mauceli E."/>
            <person name="Brockman W."/>
            <person name="Young S."/>
            <person name="LaButti K."/>
            <person name="Sykes S."/>
            <person name="DeCaprio D."/>
            <person name="Crawford M."/>
            <person name="Koehrsen M."/>
            <person name="Engels R."/>
            <person name="Montgomery P."/>
            <person name="Pearson M."/>
            <person name="Howarth C."/>
            <person name="Larson L."/>
            <person name="White J."/>
            <person name="Zeng Q."/>
            <person name="Kodira C."/>
            <person name="Yandava C."/>
            <person name="Alvarado L."/>
            <person name="O'Leary S."/>
            <person name="Szabo L."/>
            <person name="Dean R."/>
            <person name="Schein J."/>
        </authorList>
    </citation>
    <scope>NUCLEOTIDE SEQUENCE</scope>
    <source>
        <strain>CRL 75-36-700-3</strain>
    </source>
</reference>
<accession>E3JXL0</accession>
<dbReference type="GeneID" id="10528887"/>
<dbReference type="EMBL" id="DS178266">
    <property type="protein sequence ID" value="EFP76785.2"/>
    <property type="molecule type" value="Genomic_DNA"/>
</dbReference>
<dbReference type="KEGG" id="pgr:PGTG_02246"/>
<reference evidence="2" key="2">
    <citation type="journal article" date="2011" name="Proc. Natl. Acad. Sci. U.S.A.">
        <title>Obligate biotrophy features unraveled by the genomic analysis of rust fungi.</title>
        <authorList>
            <person name="Duplessis S."/>
            <person name="Cuomo C.A."/>
            <person name="Lin Y.-C."/>
            <person name="Aerts A."/>
            <person name="Tisserant E."/>
            <person name="Veneault-Fourrey C."/>
            <person name="Joly D.L."/>
            <person name="Hacquard S."/>
            <person name="Amselem J."/>
            <person name="Cantarel B.L."/>
            <person name="Chiu R."/>
            <person name="Coutinho P.M."/>
            <person name="Feau N."/>
            <person name="Field M."/>
            <person name="Frey P."/>
            <person name="Gelhaye E."/>
            <person name="Goldberg J."/>
            <person name="Grabherr M.G."/>
            <person name="Kodira C.D."/>
            <person name="Kohler A."/>
            <person name="Kuees U."/>
            <person name="Lindquist E.A."/>
            <person name="Lucas S.M."/>
            <person name="Mago R."/>
            <person name="Mauceli E."/>
            <person name="Morin E."/>
            <person name="Murat C."/>
            <person name="Pangilinan J.L."/>
            <person name="Park R."/>
            <person name="Pearson M."/>
            <person name="Quesneville H."/>
            <person name="Rouhier N."/>
            <person name="Sakthikumar S."/>
            <person name="Salamov A.A."/>
            <person name="Schmutz J."/>
            <person name="Selles B."/>
            <person name="Shapiro H."/>
            <person name="Tanguay P."/>
            <person name="Tuskan G.A."/>
            <person name="Henrissat B."/>
            <person name="Van de Peer Y."/>
            <person name="Rouze P."/>
            <person name="Ellis J.G."/>
            <person name="Dodds P.N."/>
            <person name="Schein J.E."/>
            <person name="Zhong S."/>
            <person name="Hamelin R.C."/>
            <person name="Grigoriev I.V."/>
            <person name="Szabo L.J."/>
            <person name="Martin F."/>
        </authorList>
    </citation>
    <scope>NUCLEOTIDE SEQUENCE [LARGE SCALE GENOMIC DNA]</scope>
    <source>
        <strain evidence="2">CRL 75-36-700-3 / race SCCL</strain>
    </source>
</reference>
<gene>
    <name evidence="1" type="ORF">PGTG_02246</name>
</gene>
<dbReference type="InParanoid" id="E3JXL0"/>
<dbReference type="Proteomes" id="UP000008783">
    <property type="component" value="Unassembled WGS sequence"/>
</dbReference>
<protein>
    <submittedName>
        <fullName evidence="1">Uncharacterized protein</fullName>
    </submittedName>
</protein>
<dbReference type="PANTHER" id="PTHR31912:SF34">
    <property type="entry name" value="NOTOCHORD-RELATED PROTEIN"/>
    <property type="match status" value="1"/>
</dbReference>
<name>E3JXL0_PUCGT</name>
<dbReference type="VEuPathDB" id="FungiDB:PGTG_02246"/>
<dbReference type="HOGENOM" id="CLU_004591_5_2_1"/>
<evidence type="ECO:0000313" key="1">
    <source>
        <dbReference type="EMBL" id="EFP76785.2"/>
    </source>
</evidence>
<dbReference type="RefSeq" id="XP_003321204.2">
    <property type="nucleotide sequence ID" value="XM_003321156.2"/>
</dbReference>
<evidence type="ECO:0000313" key="2">
    <source>
        <dbReference type="Proteomes" id="UP000008783"/>
    </source>
</evidence>
<sequence length="580" mass="66318">MEMDVDYQRHQMHQALAEEQNTNTNRIVNVDSNDPEGFGFGHEATNFSEGDLEHLGRWISDAFAAGMHDEHFLMDPDYESDGDSEAGLPESLWFPFPHKEYYVAELILGHLHHMLSRVVYDNIRVGVSILNLILPHWDSMRRTRQKIRKLLDIHIMEHETVFNITCFSLSLKDILAHELANPYVVEHLEFYPHETNGKNIRALYHSAKWREHLGREYRVQMVPAGGKHYYIYEPVTLRNGRIVVPIFFYKHETVLRSKCVIPKFAKATNHNNSGSSQQSQGSIEFDFYIRSNIQYDSPDVLDIEVGQFDKIYSEIVCPRRLLDDGPSVYMMLIPHFFSEIGASRSSDPIVVPNPWRIRAKNKIIRHVPLTLYADDTSGNKSKRWNKHISFYLTLSGLPPEMTNMEYNCHFVTTSNVASPLELAEPVVSQLNQLSTKGAFGFDATLKEEVMFMCIPLDFLADSPMAAEFTNTPNPGKANNPCRMCHLQTNTVENRCTLEFIKAFFGQPQMPASRKWHQTISRCKTQKVVVRPFLLNGEGDGGGASSALLYYQITRPTKLSLASFNQVIGFCKGGVSLIEWY</sequence>
<organism evidence="1 2">
    <name type="scientific">Puccinia graminis f. sp. tritici (strain CRL 75-36-700-3 / race SCCL)</name>
    <name type="common">Black stem rust fungus</name>
    <dbReference type="NCBI Taxonomy" id="418459"/>
    <lineage>
        <taxon>Eukaryota</taxon>
        <taxon>Fungi</taxon>
        <taxon>Dikarya</taxon>
        <taxon>Basidiomycota</taxon>
        <taxon>Pucciniomycotina</taxon>
        <taxon>Pucciniomycetes</taxon>
        <taxon>Pucciniales</taxon>
        <taxon>Pucciniaceae</taxon>
        <taxon>Puccinia</taxon>
    </lineage>
</organism>
<proteinExistence type="predicted"/>
<dbReference type="STRING" id="418459.E3JXL0"/>